<evidence type="ECO:0000256" key="1">
    <source>
        <dbReference type="ARBA" id="ARBA00024204"/>
    </source>
</evidence>
<dbReference type="AlphaFoldDB" id="S9XE90"/>
<dbReference type="STRING" id="653667.S9XE90"/>
<dbReference type="eggNOG" id="KOG4613">
    <property type="taxonomic scope" value="Eukaryota"/>
</dbReference>
<sequence>MSEEKRGLCMNIRYLKNVLRKTRKMDDTIQLSLNSAKWESPGQARESQEQRCYRVKRELFQSWLNRDQFLKECISIAEEEIHKDTPSLKSSTFSPEEPLVSERLDPYAKTQEIRTSPPEEVRMALQSEQAVENIIRGQTWETLKNACPGMFGNWEADYSKNIFQ</sequence>
<reference evidence="3 4" key="1">
    <citation type="journal article" date="2011" name="Science">
        <title>Comparative functional genomics of the fission yeasts.</title>
        <authorList>
            <person name="Rhind N."/>
            <person name="Chen Z."/>
            <person name="Yassour M."/>
            <person name="Thompson D.A."/>
            <person name="Haas B.J."/>
            <person name="Habib N."/>
            <person name="Wapinski I."/>
            <person name="Roy S."/>
            <person name="Lin M.F."/>
            <person name="Heiman D.I."/>
            <person name="Young S.K."/>
            <person name="Furuya K."/>
            <person name="Guo Y."/>
            <person name="Pidoux A."/>
            <person name="Chen H.M."/>
            <person name="Robbertse B."/>
            <person name="Goldberg J.M."/>
            <person name="Aoki K."/>
            <person name="Bayne E.H."/>
            <person name="Berlin A.M."/>
            <person name="Desjardins C.A."/>
            <person name="Dobbs E."/>
            <person name="Dukaj L."/>
            <person name="Fan L."/>
            <person name="FitzGerald M.G."/>
            <person name="French C."/>
            <person name="Gujja S."/>
            <person name="Hansen K."/>
            <person name="Keifenheim D."/>
            <person name="Levin J.Z."/>
            <person name="Mosher R.A."/>
            <person name="Mueller C.A."/>
            <person name="Pfiffner J."/>
            <person name="Priest M."/>
            <person name="Russ C."/>
            <person name="Smialowska A."/>
            <person name="Swoboda P."/>
            <person name="Sykes S.M."/>
            <person name="Vaughn M."/>
            <person name="Vengrova S."/>
            <person name="Yoder R."/>
            <person name="Zeng Q."/>
            <person name="Allshire R."/>
            <person name="Baulcombe D."/>
            <person name="Birren B.W."/>
            <person name="Brown W."/>
            <person name="Ekwall K."/>
            <person name="Kellis M."/>
            <person name="Leatherwood J."/>
            <person name="Levin H."/>
            <person name="Margalit H."/>
            <person name="Martienssen R."/>
            <person name="Nieduszynski C.A."/>
            <person name="Spatafora J.W."/>
            <person name="Friedman N."/>
            <person name="Dalgaard J.Z."/>
            <person name="Baumann P."/>
            <person name="Niki H."/>
            <person name="Regev A."/>
            <person name="Nusbaum C."/>
        </authorList>
    </citation>
    <scope>NUCLEOTIDE SEQUENCE [LARGE SCALE GENOMIC DNA]</scope>
    <source>
        <strain evidence="4">OY26 / ATCC MYA-4695 / CBS 11777 / NBRC 106824 / NRRL Y48691</strain>
    </source>
</reference>
<evidence type="ECO:0000313" key="3">
    <source>
        <dbReference type="EMBL" id="EPY52096.1"/>
    </source>
</evidence>
<dbReference type="OrthoDB" id="5593818at2759"/>
<dbReference type="GO" id="GO:0005758">
    <property type="term" value="C:mitochondrial intermembrane space"/>
    <property type="evidence" value="ECO:0007669"/>
    <property type="project" value="InterPro"/>
</dbReference>
<gene>
    <name evidence="3" type="ORF">SPOG_00516</name>
</gene>
<dbReference type="InterPro" id="IPR019171">
    <property type="entry name" value="MIX23"/>
</dbReference>
<dbReference type="RefSeq" id="XP_013023479.1">
    <property type="nucleotide sequence ID" value="XM_013168025.1"/>
</dbReference>
<dbReference type="PANTHER" id="PTHR31905:SF2">
    <property type="entry name" value="PROTEIN MIX23"/>
    <property type="match status" value="1"/>
</dbReference>
<name>S9XE90_SCHCR</name>
<comment type="similarity">
    <text evidence="1">Belongs to the MIX23 family.</text>
</comment>
<accession>S9XE90</accession>
<keyword evidence="4" id="KW-1185">Reference proteome</keyword>
<dbReference type="PANTHER" id="PTHR31905">
    <property type="entry name" value="COILED-COIL DOMAIN-CONTAINING PROTEIN 58"/>
    <property type="match status" value="1"/>
</dbReference>
<feature type="region of interest" description="Disordered" evidence="2">
    <location>
        <begin position="85"/>
        <end position="105"/>
    </location>
</feature>
<protein>
    <submittedName>
        <fullName evidence="3">Caffeine induced death protein Cid2</fullName>
    </submittedName>
</protein>
<dbReference type="Pfam" id="PF09774">
    <property type="entry name" value="MIX23"/>
    <property type="match status" value="1"/>
</dbReference>
<evidence type="ECO:0000256" key="2">
    <source>
        <dbReference type="SAM" id="MobiDB-lite"/>
    </source>
</evidence>
<proteinExistence type="inferred from homology"/>
<dbReference type="Proteomes" id="UP000015464">
    <property type="component" value="Unassembled WGS sequence"/>
</dbReference>
<organism evidence="3 4">
    <name type="scientific">Schizosaccharomyces cryophilus (strain OY26 / ATCC MYA-4695 / CBS 11777 / NBRC 106824 / NRRL Y48691)</name>
    <name type="common">Fission yeast</name>
    <dbReference type="NCBI Taxonomy" id="653667"/>
    <lineage>
        <taxon>Eukaryota</taxon>
        <taxon>Fungi</taxon>
        <taxon>Dikarya</taxon>
        <taxon>Ascomycota</taxon>
        <taxon>Taphrinomycotina</taxon>
        <taxon>Schizosaccharomycetes</taxon>
        <taxon>Schizosaccharomycetales</taxon>
        <taxon>Schizosaccharomycetaceae</taxon>
        <taxon>Schizosaccharomyces</taxon>
    </lineage>
</organism>
<dbReference type="HOGENOM" id="CLU_1540990_0_0_1"/>
<dbReference type="GeneID" id="25034848"/>
<evidence type="ECO:0000313" key="4">
    <source>
        <dbReference type="Proteomes" id="UP000015464"/>
    </source>
</evidence>
<dbReference type="OMA" id="AKWESPG"/>
<dbReference type="EMBL" id="KE546990">
    <property type="protein sequence ID" value="EPY52096.1"/>
    <property type="molecule type" value="Genomic_DNA"/>
</dbReference>